<dbReference type="RefSeq" id="WP_004694176.1">
    <property type="nucleotide sequence ID" value="NZ_BBTB01000051.1"/>
</dbReference>
<dbReference type="Proteomes" id="UP000595107">
    <property type="component" value="Chromosome"/>
</dbReference>
<reference evidence="1 6" key="2">
    <citation type="submission" date="2020-12" db="EMBL/GenBank/DDBJ databases">
        <title>FDA dAtabase for Regulatory Grade micrObial Sequences (FDA-ARGOS): Supporting development and validation of Infectious Disease Dx tests.</title>
        <authorList>
            <person name="Sproer C."/>
            <person name="Gronow S."/>
            <person name="Severitt S."/>
            <person name="Schroder I."/>
            <person name="Tallon L."/>
            <person name="Sadzewicz L."/>
            <person name="Zhao X."/>
            <person name="Boylan J."/>
            <person name="Ott S."/>
            <person name="Bowen H."/>
            <person name="Vavikolanu K."/>
            <person name="Mehta A."/>
            <person name="Aluvathingal J."/>
            <person name="Nadendla S."/>
            <person name="Lowell S."/>
            <person name="Myers T."/>
            <person name="Yan Y."/>
            <person name="Sichtig H."/>
        </authorList>
    </citation>
    <scope>NUCLEOTIDE SEQUENCE [LARGE SCALE GENOMIC DNA]</scope>
    <source>
        <strain evidence="1 6">FDAARGOS_910</strain>
    </source>
</reference>
<dbReference type="AlphaFoldDB" id="A0A380TU20"/>
<evidence type="ECO:0000313" key="4">
    <source>
        <dbReference type="EMBL" id="SUT92030.1"/>
    </source>
</evidence>
<evidence type="ECO:0000313" key="3">
    <source>
        <dbReference type="EMBL" id="SUT91243.1"/>
    </source>
</evidence>
<dbReference type="Proteomes" id="UP000254227">
    <property type="component" value="Unassembled WGS sequence"/>
</dbReference>
<protein>
    <submittedName>
        <fullName evidence="4">Uncharacterized protein</fullName>
    </submittedName>
</protein>
<evidence type="ECO:0000313" key="2">
    <source>
        <dbReference type="EMBL" id="QPS02856.1"/>
    </source>
</evidence>
<evidence type="ECO:0000313" key="6">
    <source>
        <dbReference type="Proteomes" id="UP000595107"/>
    </source>
</evidence>
<dbReference type="EMBL" id="UFRV01000006">
    <property type="protein sequence ID" value="SUT91243.1"/>
    <property type="molecule type" value="Genomic_DNA"/>
</dbReference>
<proteinExistence type="predicted"/>
<evidence type="ECO:0000313" key="1">
    <source>
        <dbReference type="EMBL" id="QPS02673.1"/>
    </source>
</evidence>
<evidence type="ECO:0000313" key="5">
    <source>
        <dbReference type="Proteomes" id="UP000254227"/>
    </source>
</evidence>
<dbReference type="EMBL" id="CP065666">
    <property type="protein sequence ID" value="QPS02856.1"/>
    <property type="molecule type" value="Genomic_DNA"/>
</dbReference>
<organism evidence="4 5">
    <name type="scientific">Acinetobacter johnsonii</name>
    <dbReference type="NCBI Taxonomy" id="40214"/>
    <lineage>
        <taxon>Bacteria</taxon>
        <taxon>Pseudomonadati</taxon>
        <taxon>Pseudomonadota</taxon>
        <taxon>Gammaproteobacteria</taxon>
        <taxon>Moraxellales</taxon>
        <taxon>Moraxellaceae</taxon>
        <taxon>Acinetobacter</taxon>
    </lineage>
</organism>
<dbReference type="EMBL" id="CP065666">
    <property type="protein sequence ID" value="QPS02673.1"/>
    <property type="molecule type" value="Genomic_DNA"/>
</dbReference>
<accession>A0A380TU20</accession>
<gene>
    <name evidence="1" type="ORF">I6G67_10465</name>
    <name evidence="2" type="ORF">I6G67_11470</name>
    <name evidence="3" type="ORF">NCTC10308_00423</name>
    <name evidence="4" type="ORF">NCTC10308_00632</name>
</gene>
<name>A0A380TU20_ACIJO</name>
<sequence>MSAHLPGQSVSIHDDEWGTFCYTHHDIKATHRICSEADSFGAEYYNMCDQCWNEHQAAIQAKKEDPEQWECCRKCGNLVPYLSSYRDPDEGMCGPVYEACPDCVSKFYQSYEDECEWLDDEYY</sequence>
<dbReference type="EMBL" id="UFRV01000006">
    <property type="protein sequence ID" value="SUT92030.1"/>
    <property type="molecule type" value="Genomic_DNA"/>
</dbReference>
<reference evidence="4 5" key="1">
    <citation type="submission" date="2018-06" db="EMBL/GenBank/DDBJ databases">
        <authorList>
            <consortium name="Pathogen Informatics"/>
            <person name="Doyle S."/>
        </authorList>
    </citation>
    <scope>NUCLEOTIDE SEQUENCE [LARGE SCALE GENOMIC DNA]</scope>
    <source>
        <strain evidence="4 5">NCTC10308</strain>
    </source>
</reference>